<dbReference type="OrthoDB" id="3382080at2"/>
<proteinExistence type="predicted"/>
<dbReference type="EMBL" id="WBMR01000008">
    <property type="protein sequence ID" value="KAB2388136.1"/>
    <property type="molecule type" value="Genomic_DNA"/>
</dbReference>
<evidence type="ECO:0000313" key="3">
    <source>
        <dbReference type="Proteomes" id="UP000483004"/>
    </source>
</evidence>
<evidence type="ECO:0000313" key="2">
    <source>
        <dbReference type="EMBL" id="KAB2388136.1"/>
    </source>
</evidence>
<name>A0A6L3W3M2_9ACTN</name>
<sequence>MREFRYRRRWILGGGVALAGVLLASLVHGTGREPRTVALVRGYFEAIAKHDVARALRTAKIDRPDGEEARFLAAGALGDWKVGGVTETSDSGYTGDAEVTVVLVGEHHRRYRTTVRLLKSRAGLRIAEPLATVRFGVTAMRYAEVGGIRVPLQVDPANKDRSVEYRLLPGLYRFYQGRQDVVRVAAGQTPVFPGDGGTVSGGVPVSPEFTVTPAGERAVSQAYNAFIDRCAKARGLPAAGCPFGPDPAGAIRTRDRDVFGFRKLTWRVLKYPAVAVLAQGSGLEIVDRERGTVELKGTGVVGGAGPRRAFTVPCETITDATYGTLGMDGTVSISVPRSGPRKDTCRDGALSAR</sequence>
<organism evidence="2 3">
    <name type="scientific">Actinomadura montaniterrae</name>
    <dbReference type="NCBI Taxonomy" id="1803903"/>
    <lineage>
        <taxon>Bacteria</taxon>
        <taxon>Bacillati</taxon>
        <taxon>Actinomycetota</taxon>
        <taxon>Actinomycetes</taxon>
        <taxon>Streptosporangiales</taxon>
        <taxon>Thermomonosporaceae</taxon>
        <taxon>Actinomadura</taxon>
    </lineage>
</organism>
<feature type="region of interest" description="Disordered" evidence="1">
    <location>
        <begin position="333"/>
        <end position="353"/>
    </location>
</feature>
<reference evidence="2 3" key="1">
    <citation type="submission" date="2019-09" db="EMBL/GenBank/DDBJ databases">
        <title>Actinomadura physcomitrii sp. nov., a novel actinomycete isolated from moss [Physcomitrium sphaericum (Ludw) Fuernr].</title>
        <authorList>
            <person name="Liu C."/>
            <person name="Zhuang X."/>
        </authorList>
    </citation>
    <scope>NUCLEOTIDE SEQUENCE [LARGE SCALE GENOMIC DNA]</scope>
    <source>
        <strain evidence="2 3">CYP1-1B</strain>
    </source>
</reference>
<dbReference type="AlphaFoldDB" id="A0A6L3W3M2"/>
<evidence type="ECO:0000256" key="1">
    <source>
        <dbReference type="SAM" id="MobiDB-lite"/>
    </source>
</evidence>
<gene>
    <name evidence="2" type="ORF">F9B16_05210</name>
</gene>
<keyword evidence="3" id="KW-1185">Reference proteome</keyword>
<comment type="caution">
    <text evidence="2">The sequence shown here is derived from an EMBL/GenBank/DDBJ whole genome shotgun (WGS) entry which is preliminary data.</text>
</comment>
<dbReference type="RefSeq" id="WP_151538668.1">
    <property type="nucleotide sequence ID" value="NZ_WBMR01000008.1"/>
</dbReference>
<dbReference type="Proteomes" id="UP000483004">
    <property type="component" value="Unassembled WGS sequence"/>
</dbReference>
<accession>A0A6L3W3M2</accession>
<protein>
    <submittedName>
        <fullName evidence="2">Uncharacterized protein</fullName>
    </submittedName>
</protein>